<keyword evidence="3" id="KW-1185">Reference proteome</keyword>
<dbReference type="EMBL" id="AZBU02000010">
    <property type="protein sequence ID" value="TKR62003.1"/>
    <property type="molecule type" value="Genomic_DNA"/>
</dbReference>
<dbReference type="Proteomes" id="UP000298663">
    <property type="component" value="Unassembled WGS sequence"/>
</dbReference>
<comment type="caution">
    <text evidence="2">The sequence shown here is derived from an EMBL/GenBank/DDBJ whole genome shotgun (WGS) entry which is preliminary data.</text>
</comment>
<evidence type="ECO:0000313" key="2">
    <source>
        <dbReference type="EMBL" id="TKR62003.1"/>
    </source>
</evidence>
<evidence type="ECO:0000313" key="3">
    <source>
        <dbReference type="Proteomes" id="UP000298663"/>
    </source>
</evidence>
<gene>
    <name evidence="2" type="ORF">L596_026025</name>
</gene>
<dbReference type="OrthoDB" id="10454537at2759"/>
<name>A0A4U5M139_STECR</name>
<dbReference type="AlphaFoldDB" id="A0A4U5M139"/>
<keyword evidence="1" id="KW-0812">Transmembrane</keyword>
<proteinExistence type="predicted"/>
<organism evidence="2 3">
    <name type="scientific">Steinernema carpocapsae</name>
    <name type="common">Entomopathogenic nematode</name>
    <dbReference type="NCBI Taxonomy" id="34508"/>
    <lineage>
        <taxon>Eukaryota</taxon>
        <taxon>Metazoa</taxon>
        <taxon>Ecdysozoa</taxon>
        <taxon>Nematoda</taxon>
        <taxon>Chromadorea</taxon>
        <taxon>Rhabditida</taxon>
        <taxon>Tylenchina</taxon>
        <taxon>Panagrolaimomorpha</taxon>
        <taxon>Strongyloidoidea</taxon>
        <taxon>Steinernematidae</taxon>
        <taxon>Steinernema</taxon>
    </lineage>
</organism>
<dbReference type="STRING" id="34508.A0A4U5M139"/>
<reference evidence="2 3" key="1">
    <citation type="journal article" date="2015" name="Genome Biol.">
        <title>Comparative genomics of Steinernema reveals deeply conserved gene regulatory networks.</title>
        <authorList>
            <person name="Dillman A.R."/>
            <person name="Macchietto M."/>
            <person name="Porter C.F."/>
            <person name="Rogers A."/>
            <person name="Williams B."/>
            <person name="Antoshechkin I."/>
            <person name="Lee M.M."/>
            <person name="Goodwin Z."/>
            <person name="Lu X."/>
            <person name="Lewis E.E."/>
            <person name="Goodrich-Blair H."/>
            <person name="Stock S.P."/>
            <person name="Adams B.J."/>
            <person name="Sternberg P.W."/>
            <person name="Mortazavi A."/>
        </authorList>
    </citation>
    <scope>NUCLEOTIDE SEQUENCE [LARGE SCALE GENOMIC DNA]</scope>
    <source>
        <strain evidence="2 3">ALL</strain>
    </source>
</reference>
<accession>A0A4U5M139</accession>
<feature type="transmembrane region" description="Helical" evidence="1">
    <location>
        <begin position="75"/>
        <end position="105"/>
    </location>
</feature>
<sequence>MSSSEAPNRPSSRKIRPSASLASYFSLHTARELSALAESDLNDFDRIELWLFEGKSTACKVLRELQKCTGLSRRIFFYLAVGVFYMMLLSSNSMAAVANFLSIIYPLFLTVKHLMDPEFERGPQIVFWVIYALYTQYALAHPHKFVLALEPALFFYLWCPATQGAKALYTRMFAPLLEMFVQEKFSPDLWVQVFPWLARILYGARMMEWSYLTRRFTPEQIVELKKCLRRAKGSSSDLSSRCGSSTSSTATAILTKTPIETSRRRRRCPKKQSDF</sequence>
<evidence type="ECO:0000256" key="1">
    <source>
        <dbReference type="SAM" id="Phobius"/>
    </source>
</evidence>
<evidence type="ECO:0008006" key="4">
    <source>
        <dbReference type="Google" id="ProtNLM"/>
    </source>
</evidence>
<keyword evidence="1" id="KW-1133">Transmembrane helix</keyword>
<reference evidence="2 3" key="2">
    <citation type="journal article" date="2019" name="G3 (Bethesda)">
        <title>Hybrid Assembly of the Genome of the Entomopathogenic Nematode Steinernema carpocapsae Identifies the X-Chromosome.</title>
        <authorList>
            <person name="Serra L."/>
            <person name="Macchietto M."/>
            <person name="Macias-Munoz A."/>
            <person name="McGill C.J."/>
            <person name="Rodriguez I.M."/>
            <person name="Rodriguez B."/>
            <person name="Murad R."/>
            <person name="Mortazavi A."/>
        </authorList>
    </citation>
    <scope>NUCLEOTIDE SEQUENCE [LARGE SCALE GENOMIC DNA]</scope>
    <source>
        <strain evidence="2 3">ALL</strain>
    </source>
</reference>
<keyword evidence="1" id="KW-0472">Membrane</keyword>
<protein>
    <recommendedName>
        <fullName evidence="4">Receptor expression-enhancing protein</fullName>
    </recommendedName>
</protein>